<gene>
    <name evidence="1" type="ORF">BJA5080_05677</name>
</gene>
<organism evidence="1 2">
    <name type="scientific">Bradyrhizobium diazoefficiens SEMIA 5080</name>
    <dbReference type="NCBI Taxonomy" id="754504"/>
    <lineage>
        <taxon>Bacteria</taxon>
        <taxon>Pseudomonadati</taxon>
        <taxon>Pseudomonadota</taxon>
        <taxon>Alphaproteobacteria</taxon>
        <taxon>Hyphomicrobiales</taxon>
        <taxon>Nitrobacteraceae</taxon>
        <taxon>Bradyrhizobium</taxon>
    </lineage>
</organism>
<sequence>MRSGQPSLFAAMRMSSEHSHLFKEMAVGTHGFVNEVGFAAGWAAPLSPLPRNKAFYREFMRDRFFWVTTADCGGHLGRLEINEALVEDTYMRGAIDYTGFELILTLGEDAHSIFANRVEIGKPRPDFDHRNVILGIPTPPFAFPAQREKPKPGDARIKCPTDLRPIKRLELADMIVALVNRRAGEPPDGASMHDRFELISAARLTLAAEGA</sequence>
<evidence type="ECO:0000313" key="1">
    <source>
        <dbReference type="EMBL" id="KGJ63878.1"/>
    </source>
</evidence>
<accession>A0A837C4C5</accession>
<protein>
    <submittedName>
        <fullName evidence="1">Uncharacterized protein</fullName>
    </submittedName>
</protein>
<evidence type="ECO:0000313" key="2">
    <source>
        <dbReference type="Proteomes" id="UP000024900"/>
    </source>
</evidence>
<dbReference type="Proteomes" id="UP000024900">
    <property type="component" value="Unassembled WGS sequence"/>
</dbReference>
<proteinExistence type="predicted"/>
<dbReference type="AlphaFoldDB" id="A0A837C4C5"/>
<comment type="caution">
    <text evidence="1">The sequence shown here is derived from an EMBL/GenBank/DDBJ whole genome shotgun (WGS) entry which is preliminary data.</text>
</comment>
<dbReference type="EMBL" id="ADOU02000008">
    <property type="protein sequence ID" value="KGJ63878.1"/>
    <property type="molecule type" value="Genomic_DNA"/>
</dbReference>
<reference evidence="1 2" key="1">
    <citation type="journal article" date="2014" name="BMC Genomics">
        <title>Comparative genomics of Bradyrhizobium japonicum CPAC 15 and Bradyrhizobium diazoefficiens CPAC 7: elite model strains for understanding symbiotic performance with soybean.</title>
        <authorList>
            <person name="Siqueira A.F."/>
            <person name="Ormeno-Orrillo E."/>
            <person name="Souza R.C."/>
            <person name="Rodrigues E.P."/>
            <person name="Almeida L.G."/>
            <person name="Barcellos F.G."/>
            <person name="Batista J.S."/>
            <person name="Nakatami A.S."/>
            <person name="Martinez-Romero E."/>
            <person name="Vasconcelos A.T."/>
            <person name="Hungria M."/>
        </authorList>
    </citation>
    <scope>NUCLEOTIDE SEQUENCE [LARGE SCALE GENOMIC DNA]</scope>
    <source>
        <strain evidence="1 2">SEMIA 5080</strain>
    </source>
</reference>
<name>A0A837C4C5_9BRAD</name>